<accession>A0A4S4LCJ5</accession>
<organism evidence="2 3">
    <name type="scientific">Phellinidium pouzarii</name>
    <dbReference type="NCBI Taxonomy" id="167371"/>
    <lineage>
        <taxon>Eukaryota</taxon>
        <taxon>Fungi</taxon>
        <taxon>Dikarya</taxon>
        <taxon>Basidiomycota</taxon>
        <taxon>Agaricomycotina</taxon>
        <taxon>Agaricomycetes</taxon>
        <taxon>Hymenochaetales</taxon>
        <taxon>Hymenochaetaceae</taxon>
        <taxon>Phellinidium</taxon>
    </lineage>
</organism>
<dbReference type="AlphaFoldDB" id="A0A4S4LCJ5"/>
<name>A0A4S4LCJ5_9AGAM</name>
<dbReference type="OrthoDB" id="3250036at2759"/>
<dbReference type="Proteomes" id="UP000308199">
    <property type="component" value="Unassembled WGS sequence"/>
</dbReference>
<dbReference type="EMBL" id="SGPK01000069">
    <property type="protein sequence ID" value="THH09285.1"/>
    <property type="molecule type" value="Genomic_DNA"/>
</dbReference>
<sequence length="116" mass="12523">MSKSPNTLGNYPHVGDTTSEGGYGGQAFAPVAQRGLIDQTTDGQPLGDKLQDAKQGVDETSHKRYKADQQHQGQGLNPYESETFENRDEAAARLSSSITDSRARQYENMSNSAAST</sequence>
<comment type="caution">
    <text evidence="2">The sequence shown here is derived from an EMBL/GenBank/DDBJ whole genome shotgun (WGS) entry which is preliminary data.</text>
</comment>
<evidence type="ECO:0000256" key="1">
    <source>
        <dbReference type="SAM" id="MobiDB-lite"/>
    </source>
</evidence>
<gene>
    <name evidence="2" type="ORF">EW145_g2134</name>
</gene>
<reference evidence="2 3" key="1">
    <citation type="submission" date="2019-02" db="EMBL/GenBank/DDBJ databases">
        <title>Genome sequencing of the rare red list fungi Phellinidium pouzarii.</title>
        <authorList>
            <person name="Buettner E."/>
            <person name="Kellner H."/>
        </authorList>
    </citation>
    <scope>NUCLEOTIDE SEQUENCE [LARGE SCALE GENOMIC DNA]</scope>
    <source>
        <strain evidence="2 3">DSM 108285</strain>
    </source>
</reference>
<evidence type="ECO:0000313" key="3">
    <source>
        <dbReference type="Proteomes" id="UP000308199"/>
    </source>
</evidence>
<feature type="region of interest" description="Disordered" evidence="1">
    <location>
        <begin position="1"/>
        <end position="116"/>
    </location>
</feature>
<feature type="compositionally biased region" description="Basic and acidic residues" evidence="1">
    <location>
        <begin position="49"/>
        <end position="69"/>
    </location>
</feature>
<evidence type="ECO:0000313" key="2">
    <source>
        <dbReference type="EMBL" id="THH09285.1"/>
    </source>
</evidence>
<protein>
    <submittedName>
        <fullName evidence="2">Uncharacterized protein</fullName>
    </submittedName>
</protein>
<keyword evidence="3" id="KW-1185">Reference proteome</keyword>
<feature type="compositionally biased region" description="Polar residues" evidence="1">
    <location>
        <begin position="107"/>
        <end position="116"/>
    </location>
</feature>
<proteinExistence type="predicted"/>